<name>A0A918NJQ4_9GAMM</name>
<dbReference type="Pfam" id="PF13377">
    <property type="entry name" value="Peripla_BP_3"/>
    <property type="match status" value="1"/>
</dbReference>
<dbReference type="PROSITE" id="PS50932">
    <property type="entry name" value="HTH_LACI_2"/>
    <property type="match status" value="1"/>
</dbReference>
<proteinExistence type="predicted"/>
<keyword evidence="6" id="KW-1185">Reference proteome</keyword>
<dbReference type="Pfam" id="PF00356">
    <property type="entry name" value="LacI"/>
    <property type="match status" value="1"/>
</dbReference>
<dbReference type="PRINTS" id="PR00036">
    <property type="entry name" value="HTHLACI"/>
</dbReference>
<dbReference type="PANTHER" id="PTHR30146:SF109">
    <property type="entry name" value="HTH-TYPE TRANSCRIPTIONAL REGULATOR GALS"/>
    <property type="match status" value="1"/>
</dbReference>
<dbReference type="CDD" id="cd06270">
    <property type="entry name" value="PBP1_GalS-like"/>
    <property type="match status" value="1"/>
</dbReference>
<sequence>MATIREVSKHAGVSVATVSRVVNGNKWVSEATRLRVLESMEELGYEPNSFARSLATNRSNTIGMVVGDLSGPFFGPMMQRAEQVIRDAGKHLIITSGHSTLEEERDAVQFLLKRRCDALILHLDLMPDEEIIELCDKSPLPIILVNRLIPELADRCVSLDNEAGGYLATRHLLDLGHTRIAHITGPLYKSDARDRLAGYRRALETAGVPYDESLVVESDYLESGGAQALDRLKRREAEFTAVVGGNDLMAIGVINALRQQGVRVPEQCSVVGYDDVVMSAYFVPALTTVRVPVDDFGADAARLALKLCEGASDTAQLRFQPELVERQSTLAKGEVMAENLSLV</sequence>
<dbReference type="AlphaFoldDB" id="A0A918NJQ4"/>
<dbReference type="GO" id="GO:0003700">
    <property type="term" value="F:DNA-binding transcription factor activity"/>
    <property type="evidence" value="ECO:0007669"/>
    <property type="project" value="TreeGrafter"/>
</dbReference>
<evidence type="ECO:0000256" key="2">
    <source>
        <dbReference type="ARBA" id="ARBA00023125"/>
    </source>
</evidence>
<dbReference type="PANTHER" id="PTHR30146">
    <property type="entry name" value="LACI-RELATED TRANSCRIPTIONAL REPRESSOR"/>
    <property type="match status" value="1"/>
</dbReference>
<dbReference type="InterPro" id="IPR010982">
    <property type="entry name" value="Lambda_DNA-bd_dom_sf"/>
</dbReference>
<evidence type="ECO:0000313" key="6">
    <source>
        <dbReference type="Proteomes" id="UP000626148"/>
    </source>
</evidence>
<keyword evidence="1" id="KW-0805">Transcription regulation</keyword>
<comment type="caution">
    <text evidence="5">The sequence shown here is derived from an EMBL/GenBank/DDBJ whole genome shotgun (WGS) entry which is preliminary data.</text>
</comment>
<keyword evidence="2" id="KW-0238">DNA-binding</keyword>
<keyword evidence="3" id="KW-0804">Transcription</keyword>
<evidence type="ECO:0000313" key="5">
    <source>
        <dbReference type="EMBL" id="GGX72993.1"/>
    </source>
</evidence>
<dbReference type="InterPro" id="IPR000843">
    <property type="entry name" value="HTH_LacI"/>
</dbReference>
<evidence type="ECO:0000256" key="3">
    <source>
        <dbReference type="ARBA" id="ARBA00023163"/>
    </source>
</evidence>
<dbReference type="Gene3D" id="3.40.50.2300">
    <property type="match status" value="2"/>
</dbReference>
<reference evidence="5" key="1">
    <citation type="journal article" date="2014" name="Int. J. Syst. Evol. Microbiol.">
        <title>Complete genome sequence of Corynebacterium casei LMG S-19264T (=DSM 44701T), isolated from a smear-ripened cheese.</title>
        <authorList>
            <consortium name="US DOE Joint Genome Institute (JGI-PGF)"/>
            <person name="Walter F."/>
            <person name="Albersmeier A."/>
            <person name="Kalinowski J."/>
            <person name="Ruckert C."/>
        </authorList>
    </citation>
    <scope>NUCLEOTIDE SEQUENCE</scope>
    <source>
        <strain evidence="5">KCTC 22169</strain>
    </source>
</reference>
<dbReference type="CDD" id="cd01392">
    <property type="entry name" value="HTH_LacI"/>
    <property type="match status" value="1"/>
</dbReference>
<dbReference type="InterPro" id="IPR046335">
    <property type="entry name" value="LacI/GalR-like_sensor"/>
</dbReference>
<dbReference type="EMBL" id="BMXR01000016">
    <property type="protein sequence ID" value="GGX72993.1"/>
    <property type="molecule type" value="Genomic_DNA"/>
</dbReference>
<dbReference type="SMART" id="SM00354">
    <property type="entry name" value="HTH_LACI"/>
    <property type="match status" value="1"/>
</dbReference>
<dbReference type="SUPFAM" id="SSF47413">
    <property type="entry name" value="lambda repressor-like DNA-binding domains"/>
    <property type="match status" value="1"/>
</dbReference>
<evidence type="ECO:0000256" key="1">
    <source>
        <dbReference type="ARBA" id="ARBA00023015"/>
    </source>
</evidence>
<evidence type="ECO:0000259" key="4">
    <source>
        <dbReference type="PROSITE" id="PS50932"/>
    </source>
</evidence>
<dbReference type="InterPro" id="IPR028082">
    <property type="entry name" value="Peripla_BP_I"/>
</dbReference>
<dbReference type="Gene3D" id="1.10.260.40">
    <property type="entry name" value="lambda repressor-like DNA-binding domains"/>
    <property type="match status" value="1"/>
</dbReference>
<reference evidence="5" key="2">
    <citation type="submission" date="2020-09" db="EMBL/GenBank/DDBJ databases">
        <authorList>
            <person name="Sun Q."/>
            <person name="Kim S."/>
        </authorList>
    </citation>
    <scope>NUCLEOTIDE SEQUENCE</scope>
    <source>
        <strain evidence="5">KCTC 22169</strain>
    </source>
</reference>
<gene>
    <name evidence="5" type="ORF">GCM10007392_45480</name>
</gene>
<protein>
    <submittedName>
        <fullName evidence="5">Repressor</fullName>
    </submittedName>
</protein>
<organism evidence="5 6">
    <name type="scientific">Saccharospirillum salsuginis</name>
    <dbReference type="NCBI Taxonomy" id="418750"/>
    <lineage>
        <taxon>Bacteria</taxon>
        <taxon>Pseudomonadati</taxon>
        <taxon>Pseudomonadota</taxon>
        <taxon>Gammaproteobacteria</taxon>
        <taxon>Oceanospirillales</taxon>
        <taxon>Saccharospirillaceae</taxon>
        <taxon>Saccharospirillum</taxon>
    </lineage>
</organism>
<dbReference type="GO" id="GO:0000976">
    <property type="term" value="F:transcription cis-regulatory region binding"/>
    <property type="evidence" value="ECO:0007669"/>
    <property type="project" value="TreeGrafter"/>
</dbReference>
<dbReference type="RefSeq" id="WP_189613145.1">
    <property type="nucleotide sequence ID" value="NZ_BMXR01000016.1"/>
</dbReference>
<dbReference type="Proteomes" id="UP000626148">
    <property type="component" value="Unassembled WGS sequence"/>
</dbReference>
<accession>A0A918NJQ4</accession>
<feature type="domain" description="HTH lacI-type" evidence="4">
    <location>
        <begin position="2"/>
        <end position="56"/>
    </location>
</feature>
<dbReference type="SUPFAM" id="SSF53822">
    <property type="entry name" value="Periplasmic binding protein-like I"/>
    <property type="match status" value="1"/>
</dbReference>